<evidence type="ECO:0000256" key="1">
    <source>
        <dbReference type="SAM" id="MobiDB-lite"/>
    </source>
</evidence>
<keyword evidence="3" id="KW-1185">Reference proteome</keyword>
<organism evidence="2 3">
    <name type="scientific">Eumeta variegata</name>
    <name type="common">Bagworm moth</name>
    <name type="synonym">Eumeta japonica</name>
    <dbReference type="NCBI Taxonomy" id="151549"/>
    <lineage>
        <taxon>Eukaryota</taxon>
        <taxon>Metazoa</taxon>
        <taxon>Ecdysozoa</taxon>
        <taxon>Arthropoda</taxon>
        <taxon>Hexapoda</taxon>
        <taxon>Insecta</taxon>
        <taxon>Pterygota</taxon>
        <taxon>Neoptera</taxon>
        <taxon>Endopterygota</taxon>
        <taxon>Lepidoptera</taxon>
        <taxon>Glossata</taxon>
        <taxon>Ditrysia</taxon>
        <taxon>Tineoidea</taxon>
        <taxon>Psychidae</taxon>
        <taxon>Oiketicinae</taxon>
        <taxon>Eumeta</taxon>
    </lineage>
</organism>
<evidence type="ECO:0000313" key="3">
    <source>
        <dbReference type="Proteomes" id="UP000299102"/>
    </source>
</evidence>
<proteinExistence type="predicted"/>
<dbReference type="Proteomes" id="UP000299102">
    <property type="component" value="Unassembled WGS sequence"/>
</dbReference>
<dbReference type="AlphaFoldDB" id="A0A4C1X338"/>
<comment type="caution">
    <text evidence="2">The sequence shown here is derived from an EMBL/GenBank/DDBJ whole genome shotgun (WGS) entry which is preliminary data.</text>
</comment>
<evidence type="ECO:0000313" key="2">
    <source>
        <dbReference type="EMBL" id="GBP56769.1"/>
    </source>
</evidence>
<protein>
    <submittedName>
        <fullName evidence="2">Uncharacterized protein</fullName>
    </submittedName>
</protein>
<feature type="region of interest" description="Disordered" evidence="1">
    <location>
        <begin position="21"/>
        <end position="57"/>
    </location>
</feature>
<gene>
    <name evidence="2" type="ORF">EVAR_91421_1</name>
</gene>
<reference evidence="2 3" key="1">
    <citation type="journal article" date="2019" name="Commun. Biol.">
        <title>The bagworm genome reveals a unique fibroin gene that provides high tensile strength.</title>
        <authorList>
            <person name="Kono N."/>
            <person name="Nakamura H."/>
            <person name="Ohtoshi R."/>
            <person name="Tomita M."/>
            <person name="Numata K."/>
            <person name="Arakawa K."/>
        </authorList>
    </citation>
    <scope>NUCLEOTIDE SEQUENCE [LARGE SCALE GENOMIC DNA]</scope>
</reference>
<name>A0A4C1X338_EUMVA</name>
<sequence>MGGRRRRSDAIVINETQEPTIGRNVPVVDPPIAGPASVGGPRPPPARPRPTYSPAFANYHSLCRRTGS</sequence>
<accession>A0A4C1X338</accession>
<dbReference type="EMBL" id="BGZK01000701">
    <property type="protein sequence ID" value="GBP56769.1"/>
    <property type="molecule type" value="Genomic_DNA"/>
</dbReference>